<feature type="domain" description="Orc1-like AAA ATPase" evidence="1">
    <location>
        <begin position="283"/>
        <end position="420"/>
    </location>
</feature>
<dbReference type="SUPFAM" id="SSF52540">
    <property type="entry name" value="P-loop containing nucleoside triphosphate hydrolases"/>
    <property type="match status" value="1"/>
</dbReference>
<evidence type="ECO:0000259" key="1">
    <source>
        <dbReference type="Pfam" id="PF13191"/>
    </source>
</evidence>
<reference evidence="3" key="1">
    <citation type="submission" date="2017-01" db="EMBL/GenBank/DDBJ databases">
        <authorList>
            <person name="Varghese N."/>
            <person name="Submissions S."/>
        </authorList>
    </citation>
    <scope>NUCLEOTIDE SEQUENCE [LARGE SCALE GENOMIC DNA]</scope>
    <source>
        <strain evidence="3">DSM 23127</strain>
    </source>
</reference>
<organism evidence="2 3">
    <name type="scientific">Salimicrobium flavidum</name>
    <dbReference type="NCBI Taxonomy" id="570947"/>
    <lineage>
        <taxon>Bacteria</taxon>
        <taxon>Bacillati</taxon>
        <taxon>Bacillota</taxon>
        <taxon>Bacilli</taxon>
        <taxon>Bacillales</taxon>
        <taxon>Bacillaceae</taxon>
        <taxon>Salimicrobium</taxon>
    </lineage>
</organism>
<dbReference type="OrthoDB" id="9757917at2"/>
<dbReference type="InterPro" id="IPR027417">
    <property type="entry name" value="P-loop_NTPase"/>
</dbReference>
<evidence type="ECO:0000313" key="3">
    <source>
        <dbReference type="Proteomes" id="UP000187608"/>
    </source>
</evidence>
<keyword evidence="3" id="KW-1185">Reference proteome</keyword>
<accession>A0A1N7J2C4</accession>
<sequence length="2014" mass="231275">MSSTLNPTAGAADPYWYEWSVGQRYIIDMLNPDMEIASVILQSTEAQGLDDVIVTYTNGSREYFQVKHTRNYDTVTFGNLVSVDNDSNNSLLKSIAKAWKEAKAKSNKCYPILFTNRKPGERISKAPNLQNNKYQRPALSKFWEYIKGQVKVAEKLEDVQIPPEWSEAWIEWCAQLNVLDNEHEKLEFLQSLRMEMRQPNLQEMNDELIEKLAFSFAITFEQARPLLGLLDSALRVWATTLREKEPIDVEEVYSRLSLPAVETTGEHDLCPPEPFFPSRKQFVDDLANELLSGDKPIVFLSGLPGIGKTSIVSTLANHREPVIDLRYHAFRPITPDITELPADVGETTKAKVLWGDLLSQLRTMLKGRLKRYEVPIRNEFLSIDELRENVLRLANELGKERDRPTIIAIDGIDHAARASYEESTFLDTLIPPDGVPENVRFFIIGQPIEAYDKYPFWLKDKKSNISFWDVTGIETKDIASLFSSSENNLPEGQFHNAVRVIDRVADGNTLSAIFAVHEARYCNSVEELDEKLENRRLTTGISAYYEEIWSSAVEPLKKTHPFIGYDIAGCFSLSSERVTGKALSKIFSELSISVSTWTNVLRELRPLVENDEQGFRLTHNDVRVHLTSQIQSDTERLKETASDIADYYWYEEEKGVARHADLFKLLQLSGRFTDQSYVFTPQYVMEAHALKRPMRELVEQCRIAVSEVADTDDWGCVHNVSCAVTTLQQLLKTVEWTGSEYKFVSETPSFLISEGRVPNVNSWSLEVVEDTLNDTLNLIESGELDRARGLVKRWFTDLNPIDLLEILPESDIYDQFREDEELSDTTLNLFRNWGYISQYIGISWNGEIDREVVEGERQYSLALASFYGGFLEGAVAYGGKFRWARVLKFTTIFFWSDIGVCLEKLAVQKRWEEVNITLLHLKGRQKKSPISFQIRAATYSLITGHHVLFEHWSGPIKSSGFDCLNEHRSSFDNDERANLYCMVSFVLGAEFLGRESSGISMEGVQHYLSNRQDDRVRENAAVLFNSSALAGKWLGILLRKGVDTTKNFVTGIELERVLKALFGQRKQKWKLVYGLKDPSKDILEILIECADRIGQPFSGIVFNIIKEECESYPVNYILEIGWRYLADRGEYDLLMNWFNHWCGVEGKAWQEDPSERANIVERLSTLAIEIGFEQEANRASERLNWCGISYTGHKEYVLDGALSWFRSLAQIKPEIWDKEGKLLLEISQEATRVGDNRISYLVDDSVAGVASSNGVSAMWRLYMAENMMEPLIDHKEMLFDGLIEMLGNQDLPEQEYLALWSFGVGVFNWENGVDRCYLSDLKKAIFIAMNRNGMDLREKLNKIGPAEFHANYDEDRYRVPERWFETSNELHSSDDKLNDLYQELNETSIENAINVLNEQYSDGKKFYSSEIWMGVCFLAKRLNEERPRGFVKYVDLLLDLVKSREDLYTWTYDRVYLAYKELIPLLTEDKRKGILKEVIAKMEEQDDYRIWLESISENLDYICLFRSRSVVGQDLDDGVNRILSTHEMWINGKGYLPEMPKIEIPSYEETETPPVTWSQFAVRYLFDLLKTDNGTRIEAALRGLWGIAETNPEDLEFITSNWSKLNSRAKEWVLLLAERAAISLPQAFKPFIEIVSQCYEGHDLRLKLQSYSILKALDSETPNWNMSQHPAHEQIASLSSESEQGVLDIPSIKQGALHYATGTRLIRSTLNMLQAATGERLREIERKYAAYSKAYPSEPFSIEKIKRRTHEKLLSESSELDRLLEVIYYELYNGRWKDIPLVRISQALTTSDDPFVLLKSPEPFINMEGWLIDEALEKKVGSNEEIKESLMPCVHTGLAENDLVLGAVLCTYSRSSDVKLVYDCSLKMDETLLSPVSRISTFNGRTFALFDNNRFDPQIVHQPLLRLTYESGGIGSFELGSLLCYPSNLWTTIFGWKPSKENPTVWVDESDKPVVRLEHFHGPVRDLIHEPYYRQPFMQRWVCSKEAFEEALTKMDMFEIENVDVEVNSFGEVL</sequence>
<dbReference type="Gene3D" id="3.40.50.300">
    <property type="entry name" value="P-loop containing nucleotide triphosphate hydrolases"/>
    <property type="match status" value="1"/>
</dbReference>
<dbReference type="Proteomes" id="UP000187608">
    <property type="component" value="Unassembled WGS sequence"/>
</dbReference>
<dbReference type="STRING" id="570947.SAMN05421687_103240"/>
<gene>
    <name evidence="2" type="ORF">SAMN05421687_103240</name>
</gene>
<proteinExistence type="predicted"/>
<evidence type="ECO:0000313" key="2">
    <source>
        <dbReference type="EMBL" id="SIS43493.1"/>
    </source>
</evidence>
<dbReference type="Pfam" id="PF13191">
    <property type="entry name" value="AAA_16"/>
    <property type="match status" value="1"/>
</dbReference>
<protein>
    <recommendedName>
        <fullName evidence="1">Orc1-like AAA ATPase domain-containing protein</fullName>
    </recommendedName>
</protein>
<dbReference type="InterPro" id="IPR041664">
    <property type="entry name" value="AAA_16"/>
</dbReference>
<dbReference type="RefSeq" id="WP_076557829.1">
    <property type="nucleotide sequence ID" value="NZ_FTOC01000003.1"/>
</dbReference>
<name>A0A1N7J2C4_9BACI</name>
<dbReference type="EMBL" id="FTOC01000003">
    <property type="protein sequence ID" value="SIS43493.1"/>
    <property type="molecule type" value="Genomic_DNA"/>
</dbReference>